<dbReference type="PANTHER" id="PTHR30212:SF2">
    <property type="entry name" value="PROTEIN YIIM"/>
    <property type="match status" value="1"/>
</dbReference>
<dbReference type="Gene3D" id="3.10.20.30">
    <property type="match status" value="1"/>
</dbReference>
<dbReference type="GO" id="GO:0051537">
    <property type="term" value="F:2 iron, 2 sulfur cluster binding"/>
    <property type="evidence" value="ECO:0007669"/>
    <property type="project" value="UniProtKB-KW"/>
</dbReference>
<keyword evidence="2" id="KW-0285">Flavoprotein</keyword>
<evidence type="ECO:0000256" key="5">
    <source>
        <dbReference type="ARBA" id="ARBA00022723"/>
    </source>
</evidence>
<dbReference type="InterPro" id="IPR006058">
    <property type="entry name" value="2Fe2S_fd_BS"/>
</dbReference>
<evidence type="ECO:0000256" key="2">
    <source>
        <dbReference type="ARBA" id="ARBA00022630"/>
    </source>
</evidence>
<evidence type="ECO:0000259" key="11">
    <source>
        <dbReference type="PROSITE" id="PS51340"/>
    </source>
</evidence>
<feature type="domain" description="FAD-binding FR-type" evidence="12">
    <location>
        <begin position="286"/>
        <end position="391"/>
    </location>
</feature>
<dbReference type="InterPro" id="IPR054582">
    <property type="entry name" value="DmmA-like_N"/>
</dbReference>
<evidence type="ECO:0000256" key="6">
    <source>
        <dbReference type="ARBA" id="ARBA00023002"/>
    </source>
</evidence>
<evidence type="ECO:0000313" key="13">
    <source>
        <dbReference type="EMBL" id="KAK4109424.1"/>
    </source>
</evidence>
<evidence type="ECO:0000256" key="7">
    <source>
        <dbReference type="ARBA" id="ARBA00023004"/>
    </source>
</evidence>
<dbReference type="SUPFAM" id="SSF63380">
    <property type="entry name" value="Riboflavin synthase domain-like"/>
    <property type="match status" value="1"/>
</dbReference>
<dbReference type="InterPro" id="IPR012675">
    <property type="entry name" value="Beta-grasp_dom_sf"/>
</dbReference>
<dbReference type="InterPro" id="IPR017927">
    <property type="entry name" value="FAD-bd_FR_type"/>
</dbReference>
<dbReference type="InterPro" id="IPR036010">
    <property type="entry name" value="2Fe-2S_ferredoxin-like_sf"/>
</dbReference>
<evidence type="ECO:0000259" key="10">
    <source>
        <dbReference type="PROSITE" id="PS51085"/>
    </source>
</evidence>
<keyword evidence="14" id="KW-1185">Reference proteome</keyword>
<gene>
    <name evidence="13" type="ORF">N656DRAFT_782990</name>
</gene>
<dbReference type="PROSITE" id="PS51085">
    <property type="entry name" value="2FE2S_FER_2"/>
    <property type="match status" value="1"/>
</dbReference>
<dbReference type="PROSITE" id="PS00197">
    <property type="entry name" value="2FE2S_FER_1"/>
    <property type="match status" value="1"/>
</dbReference>
<feature type="domain" description="MOSC" evidence="11">
    <location>
        <begin position="67"/>
        <end position="220"/>
    </location>
</feature>
<dbReference type="Pfam" id="PF03473">
    <property type="entry name" value="MOSC"/>
    <property type="match status" value="1"/>
</dbReference>
<dbReference type="Proteomes" id="UP001302812">
    <property type="component" value="Unassembled WGS sequence"/>
</dbReference>
<dbReference type="Pfam" id="PF22290">
    <property type="entry name" value="DmmA-like_N"/>
    <property type="match status" value="1"/>
</dbReference>
<evidence type="ECO:0000256" key="8">
    <source>
        <dbReference type="ARBA" id="ARBA00023014"/>
    </source>
</evidence>
<evidence type="ECO:0000256" key="4">
    <source>
        <dbReference type="ARBA" id="ARBA00022714"/>
    </source>
</evidence>
<dbReference type="InterPro" id="IPR001041">
    <property type="entry name" value="2Fe-2S_ferredoxin-type"/>
</dbReference>
<dbReference type="Gene3D" id="2.40.30.10">
    <property type="entry name" value="Translation factors"/>
    <property type="match status" value="1"/>
</dbReference>
<feature type="region of interest" description="Disordered" evidence="9">
    <location>
        <begin position="1"/>
        <end position="30"/>
    </location>
</feature>
<dbReference type="PRINTS" id="PR00409">
    <property type="entry name" value="PHDIOXRDTASE"/>
</dbReference>
<keyword evidence="3" id="KW-0288">FMN</keyword>
<dbReference type="SUPFAM" id="SSF50800">
    <property type="entry name" value="PK beta-barrel domain-like"/>
    <property type="match status" value="1"/>
</dbReference>
<evidence type="ECO:0000256" key="9">
    <source>
        <dbReference type="SAM" id="MobiDB-lite"/>
    </source>
</evidence>
<dbReference type="InterPro" id="IPR005302">
    <property type="entry name" value="MoCF_Sase_C"/>
</dbReference>
<dbReference type="PROSITE" id="PS51340">
    <property type="entry name" value="MOSC"/>
    <property type="match status" value="1"/>
</dbReference>
<dbReference type="Pfam" id="PF03475">
    <property type="entry name" value="YiiM_3-alpha"/>
    <property type="match status" value="1"/>
</dbReference>
<dbReference type="InterPro" id="IPR017938">
    <property type="entry name" value="Riboflavin_synthase-like_b-brl"/>
</dbReference>
<dbReference type="GO" id="GO:0016491">
    <property type="term" value="F:oxidoreductase activity"/>
    <property type="evidence" value="ECO:0007669"/>
    <property type="project" value="UniProtKB-KW"/>
</dbReference>
<protein>
    <submittedName>
        <fullName evidence="13">Phthalate 4, 5-dioxygenase oxygenase reductase subunit</fullName>
    </submittedName>
</protein>
<dbReference type="AlphaFoldDB" id="A0AAN6T9X7"/>
<name>A0AAN6T9X7_9PEZI</name>
<organism evidence="13 14">
    <name type="scientific">Canariomyces notabilis</name>
    <dbReference type="NCBI Taxonomy" id="2074819"/>
    <lineage>
        <taxon>Eukaryota</taxon>
        <taxon>Fungi</taxon>
        <taxon>Dikarya</taxon>
        <taxon>Ascomycota</taxon>
        <taxon>Pezizomycotina</taxon>
        <taxon>Sordariomycetes</taxon>
        <taxon>Sordariomycetidae</taxon>
        <taxon>Sordariales</taxon>
        <taxon>Chaetomiaceae</taxon>
        <taxon>Canariomyces</taxon>
    </lineage>
</organism>
<dbReference type="RefSeq" id="XP_064666994.1">
    <property type="nucleotide sequence ID" value="XM_064815862.1"/>
</dbReference>
<dbReference type="SUPFAM" id="SSF54292">
    <property type="entry name" value="2Fe-2S ferredoxin-like"/>
    <property type="match status" value="1"/>
</dbReference>
<dbReference type="Pfam" id="PF00111">
    <property type="entry name" value="Fer2"/>
    <property type="match status" value="1"/>
</dbReference>
<dbReference type="InterPro" id="IPR052353">
    <property type="entry name" value="Benzoxazolinone_Detox_Enz"/>
</dbReference>
<dbReference type="Gene3D" id="2.40.33.20">
    <property type="entry name" value="PK beta-barrel domain-like"/>
    <property type="match status" value="1"/>
</dbReference>
<dbReference type="InterPro" id="IPR039261">
    <property type="entry name" value="FNR_nucleotide-bd"/>
</dbReference>
<dbReference type="Gene3D" id="3.40.50.80">
    <property type="entry name" value="Nucleotide-binding domain of ferredoxin-NADP reductase (FNR) module"/>
    <property type="match status" value="1"/>
</dbReference>
<dbReference type="PROSITE" id="PS51384">
    <property type="entry name" value="FAD_FR"/>
    <property type="match status" value="1"/>
</dbReference>
<dbReference type="PANTHER" id="PTHR30212">
    <property type="entry name" value="PROTEIN YIIM"/>
    <property type="match status" value="1"/>
</dbReference>
<sequence>MAKQPVPALEPRHIAQFQSRSHDNDETQRTQVDLYAPFTSDTILQVRTGKMKPLVRGLAVQSGIDKTIRDGPVRVTKMGLEGDEHDPTFHGGLDKAVHGYCCSHYPTWQAEFPSAAESFLPGGFGENLVFAHLNERNLCIGDTLEVITSNPDSANGDASTPQPESLLLQVSLPRQPCFKLNQRFQLKNFAPNTWKTSRTGWYFRVLREGTVRAGDVVRLVSRPHPTWTIERVQEYLHRNPGDAAMNEELAGIDEFGAECKNAFRTRVAKQRAKERRESLQGAKQAQKWREYRVVERTRQTARIASFVLEAVEPLGNDGDEEIELKPGAHAKLRLGNGLVRAYSIVDGNRNRFQLGIALGEKSRGGSRYLHETVQVGHTVQVGAITGSVPVVSAASHHIFVAGGVGITAFLSLVEQYRKIHYSVGLHYAVRSADDVPFRDRLARLGDDCVVIYDKAAGQRLDVRRIIENMRWNSQLYFCGPKRLMDEAAKETKAHGIADGEVHFEAFEAEISGDPFEAVVANKGDRLIKVGEEETLLECLQKHFDDVDSSCGVGNCGTCRVSLRDGRVDHRGSALTEAEKATSMLACVSRGIGRITIEI</sequence>
<keyword evidence="8" id="KW-0411">Iron-sulfur</keyword>
<comment type="caution">
    <text evidence="13">The sequence shown here is derived from an EMBL/GenBank/DDBJ whole genome shotgun (WGS) entry which is preliminary data.</text>
</comment>
<dbReference type="GeneID" id="89939987"/>
<dbReference type="GO" id="GO:0030170">
    <property type="term" value="F:pyridoxal phosphate binding"/>
    <property type="evidence" value="ECO:0007669"/>
    <property type="project" value="InterPro"/>
</dbReference>
<dbReference type="EMBL" id="MU853356">
    <property type="protein sequence ID" value="KAK4109424.1"/>
    <property type="molecule type" value="Genomic_DNA"/>
</dbReference>
<evidence type="ECO:0000256" key="1">
    <source>
        <dbReference type="ARBA" id="ARBA00001917"/>
    </source>
</evidence>
<keyword evidence="5" id="KW-0479">Metal-binding</keyword>
<evidence type="ECO:0000259" key="12">
    <source>
        <dbReference type="PROSITE" id="PS51384"/>
    </source>
</evidence>
<keyword evidence="6" id="KW-0560">Oxidoreductase</keyword>
<dbReference type="GO" id="GO:0030151">
    <property type="term" value="F:molybdenum ion binding"/>
    <property type="evidence" value="ECO:0007669"/>
    <property type="project" value="InterPro"/>
</dbReference>
<dbReference type="CDD" id="cd06185">
    <property type="entry name" value="PDR_like"/>
    <property type="match status" value="1"/>
</dbReference>
<reference evidence="13" key="2">
    <citation type="submission" date="2023-05" db="EMBL/GenBank/DDBJ databases">
        <authorList>
            <consortium name="Lawrence Berkeley National Laboratory"/>
            <person name="Steindorff A."/>
            <person name="Hensen N."/>
            <person name="Bonometti L."/>
            <person name="Westerberg I."/>
            <person name="Brannstrom I.O."/>
            <person name="Guillou S."/>
            <person name="Cros-Aarteil S."/>
            <person name="Calhoun S."/>
            <person name="Haridas S."/>
            <person name="Kuo A."/>
            <person name="Mondo S."/>
            <person name="Pangilinan J."/>
            <person name="Riley R."/>
            <person name="Labutti K."/>
            <person name="Andreopoulos B."/>
            <person name="Lipzen A."/>
            <person name="Chen C."/>
            <person name="Yanf M."/>
            <person name="Daum C."/>
            <person name="Ng V."/>
            <person name="Clum A."/>
            <person name="Ohm R."/>
            <person name="Martin F."/>
            <person name="Silar P."/>
            <person name="Natvig D."/>
            <person name="Lalanne C."/>
            <person name="Gautier V."/>
            <person name="Ament-Velasquez S.L."/>
            <person name="Kruys A."/>
            <person name="Hutchinson M.I."/>
            <person name="Powell A.J."/>
            <person name="Barry K."/>
            <person name="Miller A.N."/>
            <person name="Grigoriev I.V."/>
            <person name="Debuchy R."/>
            <person name="Gladieux P."/>
            <person name="Thoren M.H."/>
            <person name="Johannesson H."/>
        </authorList>
    </citation>
    <scope>NUCLEOTIDE SEQUENCE</scope>
    <source>
        <strain evidence="13">CBS 508.74</strain>
    </source>
</reference>
<dbReference type="InterPro" id="IPR011037">
    <property type="entry name" value="Pyrv_Knase-like_insert_dom_sf"/>
</dbReference>
<evidence type="ECO:0000256" key="3">
    <source>
        <dbReference type="ARBA" id="ARBA00022643"/>
    </source>
</evidence>
<reference evidence="13" key="1">
    <citation type="journal article" date="2023" name="Mol. Phylogenet. Evol.">
        <title>Genome-scale phylogeny and comparative genomics of the fungal order Sordariales.</title>
        <authorList>
            <person name="Hensen N."/>
            <person name="Bonometti L."/>
            <person name="Westerberg I."/>
            <person name="Brannstrom I.O."/>
            <person name="Guillou S."/>
            <person name="Cros-Aarteil S."/>
            <person name="Calhoun S."/>
            <person name="Haridas S."/>
            <person name="Kuo A."/>
            <person name="Mondo S."/>
            <person name="Pangilinan J."/>
            <person name="Riley R."/>
            <person name="LaButti K."/>
            <person name="Andreopoulos B."/>
            <person name="Lipzen A."/>
            <person name="Chen C."/>
            <person name="Yan M."/>
            <person name="Daum C."/>
            <person name="Ng V."/>
            <person name="Clum A."/>
            <person name="Steindorff A."/>
            <person name="Ohm R.A."/>
            <person name="Martin F."/>
            <person name="Silar P."/>
            <person name="Natvig D.O."/>
            <person name="Lalanne C."/>
            <person name="Gautier V."/>
            <person name="Ament-Velasquez S.L."/>
            <person name="Kruys A."/>
            <person name="Hutchinson M.I."/>
            <person name="Powell A.J."/>
            <person name="Barry K."/>
            <person name="Miller A.N."/>
            <person name="Grigoriev I.V."/>
            <person name="Debuchy R."/>
            <person name="Gladieux P."/>
            <person name="Hiltunen Thoren M."/>
            <person name="Johannesson H."/>
        </authorList>
    </citation>
    <scope>NUCLEOTIDE SEQUENCE</scope>
    <source>
        <strain evidence="13">CBS 508.74</strain>
    </source>
</reference>
<dbReference type="SUPFAM" id="SSF52343">
    <property type="entry name" value="Ferredoxin reductase-like, C-terminal NADP-linked domain"/>
    <property type="match status" value="1"/>
</dbReference>
<proteinExistence type="predicted"/>
<evidence type="ECO:0000313" key="14">
    <source>
        <dbReference type="Proteomes" id="UP001302812"/>
    </source>
</evidence>
<dbReference type="InterPro" id="IPR005163">
    <property type="entry name" value="Tri_helical_YiiM-like"/>
</dbReference>
<keyword evidence="7" id="KW-0408">Iron</keyword>
<keyword evidence="4" id="KW-0001">2Fe-2S</keyword>
<comment type="cofactor">
    <cofactor evidence="1">
        <name>FMN</name>
        <dbReference type="ChEBI" id="CHEBI:58210"/>
    </cofactor>
</comment>
<feature type="domain" description="2Fe-2S ferredoxin-type" evidence="10">
    <location>
        <begin position="515"/>
        <end position="598"/>
    </location>
</feature>
<accession>A0AAN6T9X7</accession>
<dbReference type="CDD" id="cd00207">
    <property type="entry name" value="fer2"/>
    <property type="match status" value="1"/>
</dbReference>